<keyword evidence="4 5" id="KW-0472">Membrane</keyword>
<feature type="transmembrane region" description="Helical" evidence="5">
    <location>
        <begin position="157"/>
        <end position="178"/>
    </location>
</feature>
<name>A0ABR8XNV9_9BACL</name>
<keyword evidence="5" id="KW-1003">Cell membrane</keyword>
<feature type="transmembrane region" description="Helical" evidence="5">
    <location>
        <begin position="51"/>
        <end position="73"/>
    </location>
</feature>
<dbReference type="EMBL" id="JACSPW010000009">
    <property type="protein sequence ID" value="MBD8033623.1"/>
    <property type="molecule type" value="Genomic_DNA"/>
</dbReference>
<evidence type="ECO:0000313" key="7">
    <source>
        <dbReference type="EMBL" id="MBD8033623.1"/>
    </source>
</evidence>
<evidence type="ECO:0000313" key="8">
    <source>
        <dbReference type="Proteomes" id="UP000600565"/>
    </source>
</evidence>
<dbReference type="Proteomes" id="UP000600565">
    <property type="component" value="Unassembled WGS sequence"/>
</dbReference>
<comment type="caution">
    <text evidence="7">The sequence shown here is derived from an EMBL/GenBank/DDBJ whole genome shotgun (WGS) entry which is preliminary data.</text>
</comment>
<evidence type="ECO:0000256" key="4">
    <source>
        <dbReference type="ARBA" id="ARBA00023136"/>
    </source>
</evidence>
<proteinExistence type="inferred from homology"/>
<evidence type="ECO:0000259" key="6">
    <source>
        <dbReference type="PROSITE" id="PS51012"/>
    </source>
</evidence>
<dbReference type="RefSeq" id="WP_191704150.1">
    <property type="nucleotide sequence ID" value="NZ_JACSPW010000009.1"/>
</dbReference>
<feature type="transmembrane region" description="Helical" evidence="5">
    <location>
        <begin position="94"/>
        <end position="120"/>
    </location>
</feature>
<feature type="transmembrane region" description="Helical" evidence="5">
    <location>
        <begin position="217"/>
        <end position="236"/>
    </location>
</feature>
<dbReference type="InterPro" id="IPR013525">
    <property type="entry name" value="ABC2_TM"/>
</dbReference>
<comment type="subcellular location">
    <subcellularLocation>
        <location evidence="5">Cell membrane</location>
        <topology evidence="5">Multi-pass membrane protein</topology>
    </subcellularLocation>
    <subcellularLocation>
        <location evidence="1">Membrane</location>
        <topology evidence="1">Multi-pass membrane protein</topology>
    </subcellularLocation>
</comment>
<dbReference type="InterPro" id="IPR047817">
    <property type="entry name" value="ABC2_TM_bact-type"/>
</dbReference>
<feature type="transmembrane region" description="Helical" evidence="5">
    <location>
        <begin position="126"/>
        <end position="150"/>
    </location>
</feature>
<dbReference type="InterPro" id="IPR052902">
    <property type="entry name" value="ABC-2_transporter"/>
</dbReference>
<gene>
    <name evidence="7" type="ORF">H9632_11115</name>
</gene>
<evidence type="ECO:0000256" key="1">
    <source>
        <dbReference type="ARBA" id="ARBA00004141"/>
    </source>
</evidence>
<sequence length="243" mass="26574">MRALVFAGRCTKEIVRDPISLFFGIAFPIILLLLLTAINRNVPEALFNIEHLTPGIAVFSLSFIALFAAQTLAKDRSTSYLIRLLTTPMRASDFIIGYTLPLGIIVVLQSITCFITAYFLGLELSFNHVFAFIALLITSTIFIAIGLLCGTLFSEKAAVGLCGALLTNLTALLSGAWFDVSLIGGAFEKVAYALPFVHAVDLVRSIVAEDFSAMFPHLYVVVVYGAVLFSLSIFIFKYKIQQN</sequence>
<dbReference type="Pfam" id="PF01061">
    <property type="entry name" value="ABC2_membrane"/>
    <property type="match status" value="1"/>
</dbReference>
<feature type="transmembrane region" description="Helical" evidence="5">
    <location>
        <begin position="21"/>
        <end position="39"/>
    </location>
</feature>
<evidence type="ECO:0000256" key="5">
    <source>
        <dbReference type="RuleBase" id="RU361157"/>
    </source>
</evidence>
<keyword evidence="3 5" id="KW-1133">Transmembrane helix</keyword>
<organism evidence="7 8">
    <name type="scientific">Solibacillus merdavium</name>
    <dbReference type="NCBI Taxonomy" id="2762218"/>
    <lineage>
        <taxon>Bacteria</taxon>
        <taxon>Bacillati</taxon>
        <taxon>Bacillota</taxon>
        <taxon>Bacilli</taxon>
        <taxon>Bacillales</taxon>
        <taxon>Caryophanaceae</taxon>
        <taxon>Solibacillus</taxon>
    </lineage>
</organism>
<comment type="similarity">
    <text evidence="5">Belongs to the ABC-2 integral membrane protein family.</text>
</comment>
<dbReference type="PANTHER" id="PTHR43027">
    <property type="entry name" value="DOXORUBICIN RESISTANCE ABC TRANSPORTER PERMEASE PROTEIN DRRC-RELATED"/>
    <property type="match status" value="1"/>
</dbReference>
<evidence type="ECO:0000256" key="2">
    <source>
        <dbReference type="ARBA" id="ARBA00022692"/>
    </source>
</evidence>
<accession>A0ABR8XNV9</accession>
<dbReference type="InterPro" id="IPR000412">
    <property type="entry name" value="ABC_2_transport"/>
</dbReference>
<dbReference type="PROSITE" id="PS51012">
    <property type="entry name" value="ABC_TM2"/>
    <property type="match status" value="1"/>
</dbReference>
<keyword evidence="2 5" id="KW-0812">Transmembrane</keyword>
<keyword evidence="8" id="KW-1185">Reference proteome</keyword>
<feature type="domain" description="ABC transmembrane type-2" evidence="6">
    <location>
        <begin position="19"/>
        <end position="239"/>
    </location>
</feature>
<evidence type="ECO:0000256" key="3">
    <source>
        <dbReference type="ARBA" id="ARBA00022989"/>
    </source>
</evidence>
<reference evidence="7 8" key="1">
    <citation type="submission" date="2020-08" db="EMBL/GenBank/DDBJ databases">
        <title>A Genomic Blueprint of the Chicken Gut Microbiome.</title>
        <authorList>
            <person name="Gilroy R."/>
            <person name="Ravi A."/>
            <person name="Getino M."/>
            <person name="Pursley I."/>
            <person name="Horton D.L."/>
            <person name="Alikhan N.-F."/>
            <person name="Baker D."/>
            <person name="Gharbi K."/>
            <person name="Hall N."/>
            <person name="Watson M."/>
            <person name="Adriaenssens E.M."/>
            <person name="Foster-Nyarko E."/>
            <person name="Jarju S."/>
            <person name="Secka A."/>
            <person name="Antonio M."/>
            <person name="Oren A."/>
            <person name="Chaudhuri R."/>
            <person name="La Ragione R.M."/>
            <person name="Hildebrand F."/>
            <person name="Pallen M.J."/>
        </authorList>
    </citation>
    <scope>NUCLEOTIDE SEQUENCE [LARGE SCALE GENOMIC DNA]</scope>
    <source>
        <strain evidence="7 8">Sa1YVA6</strain>
    </source>
</reference>
<keyword evidence="5" id="KW-0813">Transport</keyword>
<dbReference type="PIRSF" id="PIRSF006648">
    <property type="entry name" value="DrrB"/>
    <property type="match status" value="1"/>
</dbReference>
<dbReference type="PANTHER" id="PTHR43027:SF1">
    <property type="entry name" value="DOXORUBICIN RESISTANCE ABC TRANSPORTER PERMEASE PROTEIN DRRC-RELATED"/>
    <property type="match status" value="1"/>
</dbReference>
<protein>
    <recommendedName>
        <fullName evidence="5">Transport permease protein</fullName>
    </recommendedName>
</protein>